<dbReference type="GO" id="GO:0008710">
    <property type="term" value="F:8-amino-7-oxononanoate synthase activity"/>
    <property type="evidence" value="ECO:0007669"/>
    <property type="project" value="TreeGrafter"/>
</dbReference>
<dbReference type="PANTHER" id="PTHR13693">
    <property type="entry name" value="CLASS II AMINOTRANSFERASE/8-AMINO-7-OXONONANOATE SYNTHASE"/>
    <property type="match status" value="1"/>
</dbReference>
<evidence type="ECO:0000256" key="4">
    <source>
        <dbReference type="SAM" id="MobiDB-lite"/>
    </source>
</evidence>
<dbReference type="InterPro" id="IPR004839">
    <property type="entry name" value="Aminotransferase_I/II_large"/>
</dbReference>
<evidence type="ECO:0000256" key="1">
    <source>
        <dbReference type="ARBA" id="ARBA00001933"/>
    </source>
</evidence>
<dbReference type="Gene3D" id="3.40.640.10">
    <property type="entry name" value="Type I PLP-dependent aspartate aminotransferase-like (Major domain)"/>
    <property type="match status" value="1"/>
</dbReference>
<dbReference type="PANTHER" id="PTHR13693:SF100">
    <property type="entry name" value="8-AMINO-7-OXONONANOATE SYNTHASE"/>
    <property type="match status" value="1"/>
</dbReference>
<dbReference type="GO" id="GO:0008483">
    <property type="term" value="F:transaminase activity"/>
    <property type="evidence" value="ECO:0007669"/>
    <property type="project" value="UniProtKB-KW"/>
</dbReference>
<proteinExistence type="predicted"/>
<evidence type="ECO:0000313" key="7">
    <source>
        <dbReference type="Proteomes" id="UP001364472"/>
    </source>
</evidence>
<keyword evidence="6" id="KW-0032">Aminotransferase</keyword>
<dbReference type="GO" id="GO:0030170">
    <property type="term" value="F:pyridoxal phosphate binding"/>
    <property type="evidence" value="ECO:0007669"/>
    <property type="project" value="InterPro"/>
</dbReference>
<protein>
    <submittedName>
        <fullName evidence="6">Aminotransferase class I/II-fold pyridoxal phosphate-dependent enzyme</fullName>
    </submittedName>
</protein>
<sequence>MSGVKSRNQARPALWPRGDDPHQATLASSLSPRRRIAAREGIAIEINGRVLRDFSSADSLGLAQHPAVVAALQEAAAWRGVGTGATPQSGAAFAEHHALEQAVAQWQGYPRALAFGSAYLANLAVMQALLREGDLCVQDHLNHASLADAARLAGAQLRHYPHALPDGALKLLQDSPAAAALLASDGVFAMDGDLAPLKLLAMLARAENATLHVSDAHGVGVVGPEGRGSVAHAGLGVREVPLQLLALDTALGASGAVLVGPDALLEAIAQRASTCLHATLMPPALAAAALRALEISRAESWRRFKLAALVARFRRGAQQLGLPMVDSTTPIQPILVGANAAAVAAARVLEQAGFRVDAMRPPTAPDGRARLRVLLSALHEDADIDALLEALARVLRAAAVINA</sequence>
<accession>A0AAW9R713</accession>
<keyword evidence="7" id="KW-1185">Reference proteome</keyword>
<keyword evidence="3" id="KW-0663">Pyridoxal phosphate</keyword>
<dbReference type="InterPro" id="IPR050087">
    <property type="entry name" value="AON_synthase_class-II"/>
</dbReference>
<evidence type="ECO:0000256" key="2">
    <source>
        <dbReference type="ARBA" id="ARBA00022679"/>
    </source>
</evidence>
<dbReference type="InterPro" id="IPR015424">
    <property type="entry name" value="PyrdxlP-dep_Trfase"/>
</dbReference>
<evidence type="ECO:0000256" key="3">
    <source>
        <dbReference type="ARBA" id="ARBA00022898"/>
    </source>
</evidence>
<evidence type="ECO:0000259" key="5">
    <source>
        <dbReference type="Pfam" id="PF00155"/>
    </source>
</evidence>
<evidence type="ECO:0000313" key="6">
    <source>
        <dbReference type="EMBL" id="MEJ1249922.1"/>
    </source>
</evidence>
<dbReference type="Pfam" id="PF00155">
    <property type="entry name" value="Aminotran_1_2"/>
    <property type="match status" value="1"/>
</dbReference>
<gene>
    <name evidence="6" type="ORF">WB794_09590</name>
</gene>
<dbReference type="SUPFAM" id="SSF53383">
    <property type="entry name" value="PLP-dependent transferases"/>
    <property type="match status" value="1"/>
</dbReference>
<keyword evidence="2" id="KW-0808">Transferase</keyword>
<organism evidence="6 7">
    <name type="scientific">Denitratimonas tolerans</name>
    <dbReference type="NCBI Taxonomy" id="1338420"/>
    <lineage>
        <taxon>Bacteria</taxon>
        <taxon>Pseudomonadati</taxon>
        <taxon>Pseudomonadota</taxon>
        <taxon>Gammaproteobacteria</taxon>
        <taxon>Lysobacterales</taxon>
        <taxon>Lysobacteraceae</taxon>
        <taxon>Denitratimonas</taxon>
    </lineage>
</organism>
<feature type="domain" description="Aminotransferase class I/classII large" evidence="5">
    <location>
        <begin position="54"/>
        <end position="391"/>
    </location>
</feature>
<dbReference type="Gene3D" id="3.90.1150.10">
    <property type="entry name" value="Aspartate Aminotransferase, domain 1"/>
    <property type="match status" value="1"/>
</dbReference>
<dbReference type="InterPro" id="IPR015422">
    <property type="entry name" value="PyrdxlP-dep_Trfase_small"/>
</dbReference>
<dbReference type="AlphaFoldDB" id="A0AAW9R713"/>
<dbReference type="EMBL" id="JBBDHC010000013">
    <property type="protein sequence ID" value="MEJ1249922.1"/>
    <property type="molecule type" value="Genomic_DNA"/>
</dbReference>
<feature type="region of interest" description="Disordered" evidence="4">
    <location>
        <begin position="1"/>
        <end position="25"/>
    </location>
</feature>
<comment type="cofactor">
    <cofactor evidence="1">
        <name>pyridoxal 5'-phosphate</name>
        <dbReference type="ChEBI" id="CHEBI:597326"/>
    </cofactor>
</comment>
<name>A0AAW9R713_9GAMM</name>
<dbReference type="RefSeq" id="WP_337335641.1">
    <property type="nucleotide sequence ID" value="NZ_JBBDHC010000013.1"/>
</dbReference>
<reference evidence="6 7" key="1">
    <citation type="journal article" date="2016" name="Antonie Van Leeuwenhoek">
        <title>Denitratimonas tolerans gen. nov., sp. nov., a denitrifying bacterium isolated from a bioreactor for tannery wastewater treatment.</title>
        <authorList>
            <person name="Han S.I."/>
            <person name="Kim J.O."/>
            <person name="Lee Y.R."/>
            <person name="Ekpeghere K.I."/>
            <person name="Koh S.C."/>
            <person name="Whang K.S."/>
        </authorList>
    </citation>
    <scope>NUCLEOTIDE SEQUENCE [LARGE SCALE GENOMIC DNA]</scope>
    <source>
        <strain evidence="6 7">KACC 17565</strain>
    </source>
</reference>
<dbReference type="Proteomes" id="UP001364472">
    <property type="component" value="Unassembled WGS sequence"/>
</dbReference>
<dbReference type="GO" id="GO:0009102">
    <property type="term" value="P:biotin biosynthetic process"/>
    <property type="evidence" value="ECO:0007669"/>
    <property type="project" value="TreeGrafter"/>
</dbReference>
<comment type="caution">
    <text evidence="6">The sequence shown here is derived from an EMBL/GenBank/DDBJ whole genome shotgun (WGS) entry which is preliminary data.</text>
</comment>
<dbReference type="InterPro" id="IPR015421">
    <property type="entry name" value="PyrdxlP-dep_Trfase_major"/>
</dbReference>